<dbReference type="PANTHER" id="PTHR11845">
    <property type="entry name" value="5'-DEOXYNUCLEOTIDASE HDDC2"/>
    <property type="match status" value="1"/>
</dbReference>
<reference evidence="4" key="1">
    <citation type="submission" date="2017-02" db="EMBL/GenBank/DDBJ databases">
        <authorList>
            <person name="Varghese N."/>
            <person name="Submissions S."/>
        </authorList>
    </citation>
    <scope>NUCLEOTIDE SEQUENCE [LARGE SCALE GENOMIC DNA]</scope>
    <source>
        <strain evidence="4">ATCC BAA-34</strain>
    </source>
</reference>
<name>A0A1T4QDZ2_9BACT</name>
<dbReference type="InterPro" id="IPR003607">
    <property type="entry name" value="HD/PDEase_dom"/>
</dbReference>
<accession>A0A1T4QDZ2</accession>
<feature type="domain" description="HD/PDEase" evidence="2">
    <location>
        <begin position="37"/>
        <end position="162"/>
    </location>
</feature>
<dbReference type="EMBL" id="FUWR01000013">
    <property type="protein sequence ID" value="SKA01959.1"/>
    <property type="molecule type" value="Genomic_DNA"/>
</dbReference>
<keyword evidence="4" id="KW-1185">Reference proteome</keyword>
<evidence type="ECO:0000313" key="4">
    <source>
        <dbReference type="Proteomes" id="UP000190102"/>
    </source>
</evidence>
<evidence type="ECO:0000313" key="3">
    <source>
        <dbReference type="EMBL" id="SKA01959.1"/>
    </source>
</evidence>
<evidence type="ECO:0000256" key="1">
    <source>
        <dbReference type="ARBA" id="ARBA00022801"/>
    </source>
</evidence>
<dbReference type="Proteomes" id="UP000190102">
    <property type="component" value="Unassembled WGS sequence"/>
</dbReference>
<protein>
    <submittedName>
        <fullName evidence="3">5'-deoxynucleotidase</fullName>
    </submittedName>
</protein>
<organism evidence="3 4">
    <name type="scientific">Trichlorobacter thiogenes</name>
    <dbReference type="NCBI Taxonomy" id="115783"/>
    <lineage>
        <taxon>Bacteria</taxon>
        <taxon>Pseudomonadati</taxon>
        <taxon>Thermodesulfobacteriota</taxon>
        <taxon>Desulfuromonadia</taxon>
        <taxon>Geobacterales</taxon>
        <taxon>Geobacteraceae</taxon>
        <taxon>Trichlorobacter</taxon>
    </lineage>
</organism>
<dbReference type="SUPFAM" id="SSF109604">
    <property type="entry name" value="HD-domain/PDEase-like"/>
    <property type="match status" value="1"/>
</dbReference>
<dbReference type="GO" id="GO:0005737">
    <property type="term" value="C:cytoplasm"/>
    <property type="evidence" value="ECO:0007669"/>
    <property type="project" value="TreeGrafter"/>
</dbReference>
<sequence length="207" mass="23808">MKADTMKPTAPADRHDFFAFLARMQYINRWGLMRNTQPENIKEHSLDVAMLAHALVVIRNTFYGGTLDPNQAAMYGIFHDASEIFTGDMPTPVKHFNPNFKKSFHQLEDRARRKLLAMLPPELSLVYEPLFFFEEQDADYQPLIKAADRIAALIKCLEEEKSGNLEFKRAGAEHLESLRKSPLPEVIYFLDHFLPGYSLSLDELYLG</sequence>
<evidence type="ECO:0000259" key="2">
    <source>
        <dbReference type="SMART" id="SM00471"/>
    </source>
</evidence>
<dbReference type="Gene3D" id="1.10.3210.10">
    <property type="entry name" value="Hypothetical protein af1432"/>
    <property type="match status" value="1"/>
</dbReference>
<dbReference type="SMART" id="SM00471">
    <property type="entry name" value="HDc"/>
    <property type="match status" value="1"/>
</dbReference>
<dbReference type="PANTHER" id="PTHR11845:SF13">
    <property type="entry name" value="5'-DEOXYNUCLEOTIDASE HDDC2"/>
    <property type="match status" value="1"/>
</dbReference>
<dbReference type="InterPro" id="IPR039356">
    <property type="entry name" value="YfbR/HDDC2"/>
</dbReference>
<dbReference type="STRING" id="115783.SAMN02745119_02353"/>
<dbReference type="NCBIfam" id="NF003009">
    <property type="entry name" value="PRK03826.1"/>
    <property type="match status" value="1"/>
</dbReference>
<dbReference type="Pfam" id="PF12917">
    <property type="entry name" value="YfbR-like"/>
    <property type="match status" value="1"/>
</dbReference>
<dbReference type="AlphaFoldDB" id="A0A1T4QDZ2"/>
<gene>
    <name evidence="3" type="ORF">SAMN02745119_02353</name>
</gene>
<proteinExistence type="predicted"/>
<keyword evidence="1" id="KW-0378">Hydrolase</keyword>
<dbReference type="GO" id="GO:0002953">
    <property type="term" value="F:5'-deoxynucleotidase activity"/>
    <property type="evidence" value="ECO:0007669"/>
    <property type="project" value="InterPro"/>
</dbReference>